<dbReference type="Proteomes" id="UP001275084">
    <property type="component" value="Unassembled WGS sequence"/>
</dbReference>
<comment type="caution">
    <text evidence="7">The sequence shown here is derived from an EMBL/GenBank/DDBJ whole genome shotgun (WGS) entry which is preliminary data.</text>
</comment>
<organism evidence="7 8">
    <name type="scientific">Lasiosphaeria hispida</name>
    <dbReference type="NCBI Taxonomy" id="260671"/>
    <lineage>
        <taxon>Eukaryota</taxon>
        <taxon>Fungi</taxon>
        <taxon>Dikarya</taxon>
        <taxon>Ascomycota</taxon>
        <taxon>Pezizomycotina</taxon>
        <taxon>Sordariomycetes</taxon>
        <taxon>Sordariomycetidae</taxon>
        <taxon>Sordariales</taxon>
        <taxon>Lasiosphaeriaceae</taxon>
        <taxon>Lasiosphaeria</taxon>
    </lineage>
</organism>
<feature type="compositionally biased region" description="Low complexity" evidence="5">
    <location>
        <begin position="8"/>
        <end position="21"/>
    </location>
</feature>
<dbReference type="PROSITE" id="PS50089">
    <property type="entry name" value="ZF_RING_2"/>
    <property type="match status" value="1"/>
</dbReference>
<name>A0AAJ0HW87_9PEZI</name>
<evidence type="ECO:0000313" key="8">
    <source>
        <dbReference type="Proteomes" id="UP001275084"/>
    </source>
</evidence>
<dbReference type="InterPro" id="IPR013083">
    <property type="entry name" value="Znf_RING/FYVE/PHD"/>
</dbReference>
<dbReference type="InterPro" id="IPR001841">
    <property type="entry name" value="Znf_RING"/>
</dbReference>
<dbReference type="AlphaFoldDB" id="A0AAJ0HW87"/>
<evidence type="ECO:0000313" key="7">
    <source>
        <dbReference type="EMBL" id="KAK3364060.1"/>
    </source>
</evidence>
<protein>
    <recommendedName>
        <fullName evidence="6">RING-type domain-containing protein</fullName>
    </recommendedName>
</protein>
<feature type="domain" description="RING-type" evidence="6">
    <location>
        <begin position="113"/>
        <end position="172"/>
    </location>
</feature>
<dbReference type="GO" id="GO:0008270">
    <property type="term" value="F:zinc ion binding"/>
    <property type="evidence" value="ECO:0007669"/>
    <property type="project" value="UniProtKB-KW"/>
</dbReference>
<keyword evidence="1" id="KW-0479">Metal-binding</keyword>
<reference evidence="7" key="2">
    <citation type="submission" date="2023-06" db="EMBL/GenBank/DDBJ databases">
        <authorList>
            <consortium name="Lawrence Berkeley National Laboratory"/>
            <person name="Haridas S."/>
            <person name="Hensen N."/>
            <person name="Bonometti L."/>
            <person name="Westerberg I."/>
            <person name="Brannstrom I.O."/>
            <person name="Guillou S."/>
            <person name="Cros-Aarteil S."/>
            <person name="Calhoun S."/>
            <person name="Kuo A."/>
            <person name="Mondo S."/>
            <person name="Pangilinan J."/>
            <person name="Riley R."/>
            <person name="Labutti K."/>
            <person name="Andreopoulos B."/>
            <person name="Lipzen A."/>
            <person name="Chen C."/>
            <person name="Yanf M."/>
            <person name="Daum C."/>
            <person name="Ng V."/>
            <person name="Clum A."/>
            <person name="Steindorff A."/>
            <person name="Ohm R."/>
            <person name="Martin F."/>
            <person name="Silar P."/>
            <person name="Natvig D."/>
            <person name="Lalanne C."/>
            <person name="Gautier V."/>
            <person name="Ament-Velasquez S.L."/>
            <person name="Kruys A."/>
            <person name="Hutchinson M.I."/>
            <person name="Powell A.J."/>
            <person name="Barry K."/>
            <person name="Miller A.N."/>
            <person name="Grigoriev I.V."/>
            <person name="Debuchy R."/>
            <person name="Gladieux P."/>
            <person name="Thoren M.H."/>
            <person name="Johannesson H."/>
        </authorList>
    </citation>
    <scope>NUCLEOTIDE SEQUENCE</scope>
    <source>
        <strain evidence="7">CBS 955.72</strain>
    </source>
</reference>
<dbReference type="Pfam" id="PF00097">
    <property type="entry name" value="zf-C3HC4"/>
    <property type="match status" value="1"/>
</dbReference>
<evidence type="ECO:0000256" key="1">
    <source>
        <dbReference type="ARBA" id="ARBA00022723"/>
    </source>
</evidence>
<dbReference type="SUPFAM" id="SSF57850">
    <property type="entry name" value="RING/U-box"/>
    <property type="match status" value="1"/>
</dbReference>
<feature type="region of interest" description="Disordered" evidence="5">
    <location>
        <begin position="1"/>
        <end position="25"/>
    </location>
</feature>
<evidence type="ECO:0000259" key="6">
    <source>
        <dbReference type="PROSITE" id="PS50089"/>
    </source>
</evidence>
<dbReference type="Gene3D" id="3.30.40.10">
    <property type="entry name" value="Zinc/RING finger domain, C3HC4 (zinc finger)"/>
    <property type="match status" value="1"/>
</dbReference>
<reference evidence="7" key="1">
    <citation type="journal article" date="2023" name="Mol. Phylogenet. Evol.">
        <title>Genome-scale phylogeny and comparative genomics of the fungal order Sordariales.</title>
        <authorList>
            <person name="Hensen N."/>
            <person name="Bonometti L."/>
            <person name="Westerberg I."/>
            <person name="Brannstrom I.O."/>
            <person name="Guillou S."/>
            <person name="Cros-Aarteil S."/>
            <person name="Calhoun S."/>
            <person name="Haridas S."/>
            <person name="Kuo A."/>
            <person name="Mondo S."/>
            <person name="Pangilinan J."/>
            <person name="Riley R."/>
            <person name="LaButti K."/>
            <person name="Andreopoulos B."/>
            <person name="Lipzen A."/>
            <person name="Chen C."/>
            <person name="Yan M."/>
            <person name="Daum C."/>
            <person name="Ng V."/>
            <person name="Clum A."/>
            <person name="Steindorff A."/>
            <person name="Ohm R.A."/>
            <person name="Martin F."/>
            <person name="Silar P."/>
            <person name="Natvig D.O."/>
            <person name="Lalanne C."/>
            <person name="Gautier V."/>
            <person name="Ament-Velasquez S.L."/>
            <person name="Kruys A."/>
            <person name="Hutchinson M.I."/>
            <person name="Powell A.J."/>
            <person name="Barry K."/>
            <person name="Miller A.N."/>
            <person name="Grigoriev I.V."/>
            <person name="Debuchy R."/>
            <person name="Gladieux P."/>
            <person name="Hiltunen Thoren M."/>
            <person name="Johannesson H."/>
        </authorList>
    </citation>
    <scope>NUCLEOTIDE SEQUENCE</scope>
    <source>
        <strain evidence="7">CBS 955.72</strain>
    </source>
</reference>
<dbReference type="SMART" id="SM00184">
    <property type="entry name" value="RING"/>
    <property type="match status" value="1"/>
</dbReference>
<proteinExistence type="predicted"/>
<evidence type="ECO:0000256" key="4">
    <source>
        <dbReference type="PROSITE-ProRule" id="PRU00175"/>
    </source>
</evidence>
<evidence type="ECO:0000256" key="5">
    <source>
        <dbReference type="SAM" id="MobiDB-lite"/>
    </source>
</evidence>
<keyword evidence="8" id="KW-1185">Reference proteome</keyword>
<evidence type="ECO:0000256" key="2">
    <source>
        <dbReference type="ARBA" id="ARBA00022771"/>
    </source>
</evidence>
<evidence type="ECO:0000256" key="3">
    <source>
        <dbReference type="ARBA" id="ARBA00022833"/>
    </source>
</evidence>
<sequence length="202" mass="22873">MPRPNRTQARQRQRGQNPQQQISDDEAMAWALQASLFDSTGACIKCGEAADGGDDELCSHCESRRVAIEQPEEEAPEPEPEPESVEETYWPTIEKYINDRSRRGRGPAVVVNCIICLSQVTVPYLQPQNGERERGAMLLPCQHIVGTNCGVTWVNESRQNLEEQRSKCPICRSDIRDVKQCLEPDEKIDRHNQIVKCGPSWK</sequence>
<accession>A0AAJ0HW87</accession>
<dbReference type="InterPro" id="IPR018957">
    <property type="entry name" value="Znf_C3HC4_RING-type"/>
</dbReference>
<dbReference type="EMBL" id="JAUIQD010000001">
    <property type="protein sequence ID" value="KAK3364060.1"/>
    <property type="molecule type" value="Genomic_DNA"/>
</dbReference>
<keyword evidence="2 4" id="KW-0863">Zinc-finger</keyword>
<gene>
    <name evidence="7" type="ORF">B0T25DRAFT_627942</name>
</gene>
<keyword evidence="3" id="KW-0862">Zinc</keyword>